<protein>
    <submittedName>
        <fullName evidence="1">Uncharacterized protein</fullName>
    </submittedName>
</protein>
<keyword evidence="2" id="KW-1185">Reference proteome</keyword>
<dbReference type="Proteomes" id="UP001630127">
    <property type="component" value="Unassembled WGS sequence"/>
</dbReference>
<proteinExistence type="predicted"/>
<comment type="caution">
    <text evidence="1">The sequence shown here is derived from an EMBL/GenBank/DDBJ whole genome shotgun (WGS) entry which is preliminary data.</text>
</comment>
<gene>
    <name evidence="1" type="ORF">ACH5RR_018532</name>
</gene>
<reference evidence="1 2" key="1">
    <citation type="submission" date="2024-11" db="EMBL/GenBank/DDBJ databases">
        <title>A near-complete genome assembly of Cinchona calisaya.</title>
        <authorList>
            <person name="Lian D.C."/>
            <person name="Zhao X.W."/>
            <person name="Wei L."/>
        </authorList>
    </citation>
    <scope>NUCLEOTIDE SEQUENCE [LARGE SCALE GENOMIC DNA]</scope>
    <source>
        <tissue evidence="1">Nenye</tissue>
    </source>
</reference>
<dbReference type="AlphaFoldDB" id="A0ABD2ZRW0"/>
<accession>A0ABD2ZRW0</accession>
<evidence type="ECO:0000313" key="2">
    <source>
        <dbReference type="Proteomes" id="UP001630127"/>
    </source>
</evidence>
<evidence type="ECO:0000313" key="1">
    <source>
        <dbReference type="EMBL" id="KAL3520383.1"/>
    </source>
</evidence>
<sequence length="153" mass="17080">MPTVTWLCLDCCRDGLLGVAFHANASVDWVFLSMPLCQPTGMQGATLRAWRCMIGAWLLPWLAHLRWPWSNFLAKIMLRRASIPSLVKIGRCFGQLGTLCAYRCMIVAYLLLWLARLVGPEATCLPKLSNVAAKAVHFNDWGLGIVSCPRIFS</sequence>
<organism evidence="1 2">
    <name type="scientific">Cinchona calisaya</name>
    <dbReference type="NCBI Taxonomy" id="153742"/>
    <lineage>
        <taxon>Eukaryota</taxon>
        <taxon>Viridiplantae</taxon>
        <taxon>Streptophyta</taxon>
        <taxon>Embryophyta</taxon>
        <taxon>Tracheophyta</taxon>
        <taxon>Spermatophyta</taxon>
        <taxon>Magnoliopsida</taxon>
        <taxon>eudicotyledons</taxon>
        <taxon>Gunneridae</taxon>
        <taxon>Pentapetalae</taxon>
        <taxon>asterids</taxon>
        <taxon>lamiids</taxon>
        <taxon>Gentianales</taxon>
        <taxon>Rubiaceae</taxon>
        <taxon>Cinchonoideae</taxon>
        <taxon>Cinchoneae</taxon>
        <taxon>Cinchona</taxon>
    </lineage>
</organism>
<name>A0ABD2ZRW0_9GENT</name>
<dbReference type="EMBL" id="JBJUIK010000008">
    <property type="protein sequence ID" value="KAL3520383.1"/>
    <property type="molecule type" value="Genomic_DNA"/>
</dbReference>